<evidence type="ECO:0000313" key="8">
    <source>
        <dbReference type="EMBL" id="GIY67208.1"/>
    </source>
</evidence>
<evidence type="ECO:0000256" key="1">
    <source>
        <dbReference type="ARBA" id="ARBA00004370"/>
    </source>
</evidence>
<dbReference type="GO" id="GO:0012505">
    <property type="term" value="C:endomembrane system"/>
    <property type="evidence" value="ECO:0007669"/>
    <property type="project" value="TreeGrafter"/>
</dbReference>
<comment type="caution">
    <text evidence="8">The sequence shown here is derived from an EMBL/GenBank/DDBJ whole genome shotgun (WGS) entry which is preliminary data.</text>
</comment>
<dbReference type="GO" id="GO:0016020">
    <property type="term" value="C:membrane"/>
    <property type="evidence" value="ECO:0007669"/>
    <property type="project" value="UniProtKB-SubCell"/>
</dbReference>
<feature type="compositionally biased region" description="Basic and acidic residues" evidence="6">
    <location>
        <begin position="48"/>
        <end position="71"/>
    </location>
</feature>
<comment type="similarity">
    <text evidence="2">Belongs to the ODR-4 family.</text>
</comment>
<dbReference type="PANTHER" id="PTHR33966:SF1">
    <property type="entry name" value="PROTEIN ODR-4 HOMOLOG"/>
    <property type="match status" value="1"/>
</dbReference>
<keyword evidence="9" id="KW-1185">Reference proteome</keyword>
<evidence type="ECO:0000256" key="6">
    <source>
        <dbReference type="SAM" id="MobiDB-lite"/>
    </source>
</evidence>
<name>A0AAV4VAX9_CAEEX</name>
<accession>A0AAV4VAX9</accession>
<evidence type="ECO:0000256" key="3">
    <source>
        <dbReference type="ARBA" id="ARBA00022692"/>
    </source>
</evidence>
<sequence length="467" mass="52517">MGRLVTYDSVVQEKLNSIIKQKNVQSGLIIGQCTDQKDIVIRLCPTPQKDDSSEPKNDDQNQKEAKNKSSKDTIELDEQWICQHAKQLMRALPGGLNILGLYIAAPTDYNIKQQALQRQILFAIFKTLSKSEKLNYFCSKERVLLNICTVTSKIVCRTFDVNDYKSSANPAEWKLQSGNLRWQQVKCQLAVDIKFPIKKESGSLSLQKQIEIGLDPFFKSIQDAYTLLNGLQRDSSELLDTSGENKKSKKKQSSDRDKFPSECHNIELFIPLENNDSINPEVIDCVCMMICKGAVQCRAYVHGKATVADAINALKQDIIRSITARCEIHCEDLLLIEEEQKSMLIFMYHLILDPLVVHELPRRVFACLPQSDVCVCDYQFHSDTASDSLDAFKELLDLELAEQDIDMSCEISPTTSTLILPEVMEDRLSEFGDTPSHSPMNLYVPIAGVVATIAVGVASYMIGFNNS</sequence>
<evidence type="ECO:0000256" key="4">
    <source>
        <dbReference type="ARBA" id="ARBA00022989"/>
    </source>
</evidence>
<keyword evidence="4 7" id="KW-1133">Transmembrane helix</keyword>
<gene>
    <name evidence="8" type="primary">ODR4</name>
    <name evidence="8" type="ORF">CEXT_349601</name>
</gene>
<comment type="subcellular location">
    <subcellularLocation>
        <location evidence="1">Membrane</location>
    </subcellularLocation>
</comment>
<reference evidence="8 9" key="1">
    <citation type="submission" date="2021-06" db="EMBL/GenBank/DDBJ databases">
        <title>Caerostris extrusa draft genome.</title>
        <authorList>
            <person name="Kono N."/>
            <person name="Arakawa K."/>
        </authorList>
    </citation>
    <scope>NUCLEOTIDE SEQUENCE [LARGE SCALE GENOMIC DNA]</scope>
</reference>
<proteinExistence type="inferred from homology"/>
<feature type="transmembrane region" description="Helical" evidence="7">
    <location>
        <begin position="442"/>
        <end position="462"/>
    </location>
</feature>
<protein>
    <submittedName>
        <fullName evidence="8">Protein odr-4 homolog</fullName>
    </submittedName>
</protein>
<dbReference type="PANTHER" id="PTHR33966">
    <property type="entry name" value="PROTEIN ODR-4 HOMOLOG"/>
    <property type="match status" value="1"/>
</dbReference>
<organism evidence="8 9">
    <name type="scientific">Caerostris extrusa</name>
    <name type="common">Bark spider</name>
    <name type="synonym">Caerostris bankana</name>
    <dbReference type="NCBI Taxonomy" id="172846"/>
    <lineage>
        <taxon>Eukaryota</taxon>
        <taxon>Metazoa</taxon>
        <taxon>Ecdysozoa</taxon>
        <taxon>Arthropoda</taxon>
        <taxon>Chelicerata</taxon>
        <taxon>Arachnida</taxon>
        <taxon>Araneae</taxon>
        <taxon>Araneomorphae</taxon>
        <taxon>Entelegynae</taxon>
        <taxon>Araneoidea</taxon>
        <taxon>Araneidae</taxon>
        <taxon>Caerostris</taxon>
    </lineage>
</organism>
<feature type="region of interest" description="Disordered" evidence="6">
    <location>
        <begin position="45"/>
        <end position="71"/>
    </location>
</feature>
<dbReference type="InterPro" id="IPR029454">
    <property type="entry name" value="ODR-4-like"/>
</dbReference>
<dbReference type="Pfam" id="PF14778">
    <property type="entry name" value="ODR4-like"/>
    <property type="match status" value="1"/>
</dbReference>
<keyword evidence="5 7" id="KW-0472">Membrane</keyword>
<evidence type="ECO:0000256" key="7">
    <source>
        <dbReference type="SAM" id="Phobius"/>
    </source>
</evidence>
<evidence type="ECO:0000256" key="2">
    <source>
        <dbReference type="ARBA" id="ARBA00010131"/>
    </source>
</evidence>
<evidence type="ECO:0000256" key="5">
    <source>
        <dbReference type="ARBA" id="ARBA00023136"/>
    </source>
</evidence>
<dbReference type="GO" id="GO:0008104">
    <property type="term" value="P:intracellular protein localization"/>
    <property type="evidence" value="ECO:0007669"/>
    <property type="project" value="TreeGrafter"/>
</dbReference>
<dbReference type="EMBL" id="BPLR01014214">
    <property type="protein sequence ID" value="GIY67208.1"/>
    <property type="molecule type" value="Genomic_DNA"/>
</dbReference>
<dbReference type="AlphaFoldDB" id="A0AAV4VAX9"/>
<keyword evidence="3 7" id="KW-0812">Transmembrane</keyword>
<dbReference type="Proteomes" id="UP001054945">
    <property type="component" value="Unassembled WGS sequence"/>
</dbReference>
<evidence type="ECO:0000313" key="9">
    <source>
        <dbReference type="Proteomes" id="UP001054945"/>
    </source>
</evidence>
<feature type="region of interest" description="Disordered" evidence="6">
    <location>
        <begin position="238"/>
        <end position="259"/>
    </location>
</feature>